<name>A0AAW7XKY7_9GAMM</name>
<dbReference type="InterPro" id="IPR011201">
    <property type="entry name" value="Zinc-ribbon_6_bact"/>
</dbReference>
<dbReference type="RefSeq" id="WP_303550475.1">
    <property type="nucleotide sequence ID" value="NZ_JAUOPG010000006.1"/>
</dbReference>
<accession>A0AAW7XKY7</accession>
<sequence length="415" mass="47390">MKLFSCICGETSSLFFESTQCTTCGRLTGFCHDLKSVISFDPTEKEGIFVGAENGLEYQQCDNYRLHQTCNGMTPVINPKHEEATSNLCFSCHFNENIPNLSIPQHITLWRKLETAKRRTLFTLDALELPLLDKTQDPQKGLSFDFLADKNATDHFATPIKGQDPVFTGHSNGHITINIAEADDVARASARLAMGERYRTLLGHFRHEIGHYYWDILVAPDKKQLTKCRALFGDDREDYQESIERHYEEGAPENWQNSYISEYATMHPWEDFAETWAHYLHMIDTLETAQEGGLELTKKSDKHSPEVSDLALPQEENYFNKRSSLTNIVNTWIRFSVVLNSLNRSMGLPDAYPFVYNETIVKKLQFIHTLIHNYDPTSMQVTPEHSKEKPEHAKNHIPSSDDAPLASGQPEKKDS</sequence>
<reference evidence="3" key="1">
    <citation type="submission" date="2023-07" db="EMBL/GenBank/DDBJ databases">
        <title>Genome content predicts the carbon catabolic preferences of heterotrophic bacteria.</title>
        <authorList>
            <person name="Gralka M."/>
        </authorList>
    </citation>
    <scope>NUCLEOTIDE SEQUENCE</scope>
    <source>
        <strain evidence="3">I2M16</strain>
    </source>
</reference>
<evidence type="ECO:0000313" key="3">
    <source>
        <dbReference type="EMBL" id="MDO6454023.1"/>
    </source>
</evidence>
<comment type="caution">
    <text evidence="3">The sequence shown here is derived from an EMBL/GenBank/DDBJ whole genome shotgun (WGS) entry which is preliminary data.</text>
</comment>
<protein>
    <submittedName>
        <fullName evidence="3">Zinc-binding metallopeptidase</fullName>
    </submittedName>
</protein>
<feature type="region of interest" description="Disordered" evidence="1">
    <location>
        <begin position="378"/>
        <end position="415"/>
    </location>
</feature>
<evidence type="ECO:0000259" key="2">
    <source>
        <dbReference type="Pfam" id="PF10005"/>
    </source>
</evidence>
<gene>
    <name evidence="3" type="ORF">Q4490_10645</name>
</gene>
<dbReference type="EMBL" id="JAUOPG010000006">
    <property type="protein sequence ID" value="MDO6454023.1"/>
    <property type="molecule type" value="Genomic_DNA"/>
</dbReference>
<dbReference type="Pfam" id="PF10005">
    <property type="entry name" value="Zn_ribbon_DZR_6"/>
    <property type="match status" value="1"/>
</dbReference>
<organism evidence="3 4">
    <name type="scientific">Neptunomonas phycophila</name>
    <dbReference type="NCBI Taxonomy" id="1572645"/>
    <lineage>
        <taxon>Bacteria</taxon>
        <taxon>Pseudomonadati</taxon>
        <taxon>Pseudomonadota</taxon>
        <taxon>Gammaproteobacteria</taxon>
        <taxon>Oceanospirillales</taxon>
        <taxon>Oceanospirillaceae</taxon>
        <taxon>Neptunomonas</taxon>
    </lineage>
</organism>
<feature type="domain" description="Zinc-ribbon" evidence="2">
    <location>
        <begin position="3"/>
        <end position="102"/>
    </location>
</feature>
<dbReference type="AlphaFoldDB" id="A0AAW7XKY7"/>
<feature type="compositionally biased region" description="Basic and acidic residues" evidence="1">
    <location>
        <begin position="384"/>
        <end position="394"/>
    </location>
</feature>
<evidence type="ECO:0000313" key="4">
    <source>
        <dbReference type="Proteomes" id="UP001169862"/>
    </source>
</evidence>
<dbReference type="PIRSF" id="PIRSF012641">
    <property type="entry name" value="UCP012641"/>
    <property type="match status" value="1"/>
</dbReference>
<dbReference type="InterPro" id="IPR031321">
    <property type="entry name" value="UCP012641"/>
</dbReference>
<dbReference type="Pfam" id="PF15887">
    <property type="entry name" value="Peptidase_Mx"/>
    <property type="match status" value="1"/>
</dbReference>
<dbReference type="Proteomes" id="UP001169862">
    <property type="component" value="Unassembled WGS sequence"/>
</dbReference>
<evidence type="ECO:0000256" key="1">
    <source>
        <dbReference type="SAM" id="MobiDB-lite"/>
    </source>
</evidence>
<dbReference type="Gene3D" id="3.40.390.70">
    <property type="match status" value="1"/>
</dbReference>
<proteinExistence type="predicted"/>